<dbReference type="OrthoDB" id="282152at2"/>
<comment type="caution">
    <text evidence="1">The sequence shown here is derived from an EMBL/GenBank/DDBJ whole genome shotgun (WGS) entry which is preliminary data.</text>
</comment>
<evidence type="ECO:0000313" key="1">
    <source>
        <dbReference type="EMBL" id="OWQ97127.1"/>
    </source>
</evidence>
<evidence type="ECO:0000313" key="2">
    <source>
        <dbReference type="EMBL" id="OWQ98993.1"/>
    </source>
</evidence>
<dbReference type="EMBL" id="NISK01000002">
    <property type="protein sequence ID" value="OWQ97127.1"/>
    <property type="molecule type" value="Genomic_DNA"/>
</dbReference>
<dbReference type="Proteomes" id="UP000197361">
    <property type="component" value="Unassembled WGS sequence"/>
</dbReference>
<dbReference type="EMBL" id="NISK01000001">
    <property type="protein sequence ID" value="OWQ99054.1"/>
    <property type="molecule type" value="Genomic_DNA"/>
</dbReference>
<name>A0A246JVN1_9SPHN</name>
<reference evidence="1 4" key="1">
    <citation type="journal article" date="2010" name="Int. J. Syst. Evol. Microbiol.">
        <title>Sphingopyxis bauzanensis sp. nov., a psychrophilic bacterium isolated from soil.</title>
        <authorList>
            <person name="Zhang D.C."/>
            <person name="Liu H.C."/>
            <person name="Xin Y.H."/>
            <person name="Zhou Y.G."/>
            <person name="Schinner F."/>
            <person name="Margesin R."/>
        </authorList>
    </citation>
    <scope>NUCLEOTIDE SEQUENCE [LARGE SCALE GENOMIC DNA]</scope>
    <source>
        <strain evidence="1 4">DSM 22271</strain>
    </source>
</reference>
<evidence type="ECO:0000313" key="4">
    <source>
        <dbReference type="Proteomes" id="UP000197361"/>
    </source>
</evidence>
<reference evidence="1" key="2">
    <citation type="submission" date="2017-06" db="EMBL/GenBank/DDBJ databases">
        <authorList>
            <person name="Kim H.J."/>
            <person name="Triplett B.A."/>
        </authorList>
    </citation>
    <scope>NUCLEOTIDE SEQUENCE</scope>
    <source>
        <strain evidence="1">DSM 22271</strain>
    </source>
</reference>
<dbReference type="EMBL" id="NISK01000001">
    <property type="protein sequence ID" value="OWQ98993.1"/>
    <property type="molecule type" value="Genomic_DNA"/>
</dbReference>
<keyword evidence="4" id="KW-1185">Reference proteome</keyword>
<gene>
    <name evidence="2" type="ORF">CDQ92_02110</name>
    <name evidence="3" type="ORF">CDQ92_02485</name>
    <name evidence="1" type="ORF">CDQ92_08625</name>
</gene>
<organism evidence="1 4">
    <name type="scientific">Sphingopyxis bauzanensis</name>
    <dbReference type="NCBI Taxonomy" id="651663"/>
    <lineage>
        <taxon>Bacteria</taxon>
        <taxon>Pseudomonadati</taxon>
        <taxon>Pseudomonadota</taxon>
        <taxon>Alphaproteobacteria</taxon>
        <taxon>Sphingomonadales</taxon>
        <taxon>Sphingomonadaceae</taxon>
        <taxon>Sphingopyxis</taxon>
    </lineage>
</organism>
<evidence type="ECO:0000313" key="3">
    <source>
        <dbReference type="EMBL" id="OWQ99054.1"/>
    </source>
</evidence>
<proteinExistence type="predicted"/>
<sequence length="110" mass="12173">MSPGGKWRIVEMPDFPADYPDMVEPAYILFEHKGGGEFAFGCCTGHIWEASSAEATRIDFSWDGSDEMTEVCGDGSAELQPDGSLYGEICYRHGDEYPFIARKWTSSTAC</sequence>
<dbReference type="RefSeq" id="WP_088439642.1">
    <property type="nucleotide sequence ID" value="NZ_NISK01000001.1"/>
</dbReference>
<accession>A0A246JVN1</accession>
<dbReference type="AlphaFoldDB" id="A0A246JVN1"/>
<protein>
    <submittedName>
        <fullName evidence="1">Uncharacterized protein</fullName>
    </submittedName>
</protein>